<protein>
    <submittedName>
        <fullName evidence="1">Uncharacterized protein</fullName>
    </submittedName>
</protein>
<reference evidence="1" key="1">
    <citation type="submission" date="2018-05" db="EMBL/GenBank/DDBJ databases">
        <authorList>
            <person name="Lanie J.A."/>
            <person name="Ng W.-L."/>
            <person name="Kazmierczak K.M."/>
            <person name="Andrzejewski T.M."/>
            <person name="Davidsen T.M."/>
            <person name="Wayne K.J."/>
            <person name="Tettelin H."/>
            <person name="Glass J.I."/>
            <person name="Rusch D."/>
            <person name="Podicherti R."/>
            <person name="Tsui H.-C.T."/>
            <person name="Winkler M.E."/>
        </authorList>
    </citation>
    <scope>NUCLEOTIDE SEQUENCE</scope>
</reference>
<dbReference type="EMBL" id="UINC01028952">
    <property type="protein sequence ID" value="SVB10869.1"/>
    <property type="molecule type" value="Genomic_DNA"/>
</dbReference>
<sequence length="34" mass="4076">LRSTHSRVRSVLEEVKKKLIPRQVLEALNKFRLM</sequence>
<evidence type="ECO:0000313" key="1">
    <source>
        <dbReference type="EMBL" id="SVB10869.1"/>
    </source>
</evidence>
<gene>
    <name evidence="1" type="ORF">METZ01_LOCUS163723</name>
</gene>
<feature type="non-terminal residue" evidence="1">
    <location>
        <position position="1"/>
    </location>
</feature>
<name>A0A382BB57_9ZZZZ</name>
<organism evidence="1">
    <name type="scientific">marine metagenome</name>
    <dbReference type="NCBI Taxonomy" id="408172"/>
    <lineage>
        <taxon>unclassified sequences</taxon>
        <taxon>metagenomes</taxon>
        <taxon>ecological metagenomes</taxon>
    </lineage>
</organism>
<accession>A0A382BB57</accession>
<dbReference type="AlphaFoldDB" id="A0A382BB57"/>
<proteinExistence type="predicted"/>